<proteinExistence type="inferred from homology"/>
<dbReference type="PANTHER" id="PTHR46743:SF2">
    <property type="entry name" value="TEICHOIC ACIDS EXPORT ATP-BINDING PROTEIN TAGH"/>
    <property type="match status" value="1"/>
</dbReference>
<sequence>MDNNIALQVDKVSKKFCKSLKYTLKYGLIDISKSIFGIMESDTLRPFEFWALKNISFNVKKGESLGIIGINGSGKSTLLKLLNGILLPDEGEVKVRGKVGALIAVGAGFHPMLTGRENIYINATILGLRKKEIDQQFNNIVEFAEIEDFLDTPVKNYSSGMYVRLGFSIAIHCLPDILLVDEILSVGDINFQKKSIKRMQEIINSDKAVIFVSHNMETILSFTKIAIYLKNGQIETMDRTDKVVKRYLSDENKKKNQHKKISCLSDDEINI</sequence>
<dbReference type="CDD" id="cd03220">
    <property type="entry name" value="ABC_KpsT_Wzt"/>
    <property type="match status" value="1"/>
</dbReference>
<evidence type="ECO:0000259" key="5">
    <source>
        <dbReference type="PROSITE" id="PS50893"/>
    </source>
</evidence>
<comment type="caution">
    <text evidence="6">The sequence shown here is derived from an EMBL/GenBank/DDBJ whole genome shotgun (WGS) entry which is preliminary data.</text>
</comment>
<dbReference type="SMART" id="SM00382">
    <property type="entry name" value="AAA"/>
    <property type="match status" value="1"/>
</dbReference>
<accession>A0A1F5DDX1</accession>
<dbReference type="PANTHER" id="PTHR46743">
    <property type="entry name" value="TEICHOIC ACIDS EXPORT ATP-BINDING PROTEIN TAGH"/>
    <property type="match status" value="1"/>
</dbReference>
<dbReference type="Pfam" id="PF00005">
    <property type="entry name" value="ABC_tran"/>
    <property type="match status" value="1"/>
</dbReference>
<name>A0A1F5DDX1_9BACT</name>
<dbReference type="InterPro" id="IPR050683">
    <property type="entry name" value="Bact_Polysacc_Export_ATP-bd"/>
</dbReference>
<dbReference type="GO" id="GO:0140359">
    <property type="term" value="F:ABC-type transporter activity"/>
    <property type="evidence" value="ECO:0007669"/>
    <property type="project" value="InterPro"/>
</dbReference>
<evidence type="ECO:0000256" key="4">
    <source>
        <dbReference type="ARBA" id="ARBA00022840"/>
    </source>
</evidence>
<dbReference type="GO" id="GO:0005524">
    <property type="term" value="F:ATP binding"/>
    <property type="evidence" value="ECO:0007669"/>
    <property type="project" value="UniProtKB-KW"/>
</dbReference>
<dbReference type="EMBL" id="MEZJ01000042">
    <property type="protein sequence ID" value="OGD53244.1"/>
    <property type="molecule type" value="Genomic_DNA"/>
</dbReference>
<reference evidence="6 7" key="1">
    <citation type="journal article" date="2016" name="Nat. Commun.">
        <title>Thousands of microbial genomes shed light on interconnected biogeochemical processes in an aquifer system.</title>
        <authorList>
            <person name="Anantharaman K."/>
            <person name="Brown C.T."/>
            <person name="Hug L.A."/>
            <person name="Sharon I."/>
            <person name="Castelle C.J."/>
            <person name="Probst A.J."/>
            <person name="Thomas B.C."/>
            <person name="Singh A."/>
            <person name="Wilkins M.J."/>
            <person name="Karaoz U."/>
            <person name="Brodie E.L."/>
            <person name="Williams K.H."/>
            <person name="Hubbard S.S."/>
            <person name="Banfield J.F."/>
        </authorList>
    </citation>
    <scope>NUCLEOTIDE SEQUENCE [LARGE SCALE GENOMIC DNA]</scope>
</reference>
<evidence type="ECO:0000313" key="6">
    <source>
        <dbReference type="EMBL" id="OGD53244.1"/>
    </source>
</evidence>
<keyword evidence="4" id="KW-0067">ATP-binding</keyword>
<dbReference type="AlphaFoldDB" id="A0A1F5DDX1"/>
<dbReference type="Gene3D" id="3.40.50.300">
    <property type="entry name" value="P-loop containing nucleotide triphosphate hydrolases"/>
    <property type="match status" value="1"/>
</dbReference>
<organism evidence="6 7">
    <name type="scientific">Candidatus Beckwithbacteria bacterium RBG_13_35_6</name>
    <dbReference type="NCBI Taxonomy" id="1797456"/>
    <lineage>
        <taxon>Bacteria</taxon>
        <taxon>Candidatus Beckwithiibacteriota</taxon>
    </lineage>
</organism>
<dbReference type="InterPro" id="IPR015860">
    <property type="entry name" value="ABC_transpr_TagH-like"/>
</dbReference>
<keyword evidence="3" id="KW-0547">Nucleotide-binding</keyword>
<protein>
    <recommendedName>
        <fullName evidence="5">ABC transporter domain-containing protein</fullName>
    </recommendedName>
</protein>
<gene>
    <name evidence="6" type="ORF">A3J78_02065</name>
</gene>
<dbReference type="Proteomes" id="UP000178758">
    <property type="component" value="Unassembled WGS sequence"/>
</dbReference>
<dbReference type="InterPro" id="IPR003593">
    <property type="entry name" value="AAA+_ATPase"/>
</dbReference>
<comment type="similarity">
    <text evidence="1">Belongs to the ABC transporter superfamily.</text>
</comment>
<dbReference type="GO" id="GO:0016020">
    <property type="term" value="C:membrane"/>
    <property type="evidence" value="ECO:0007669"/>
    <property type="project" value="InterPro"/>
</dbReference>
<feature type="domain" description="ABC transporter" evidence="5">
    <location>
        <begin position="26"/>
        <end position="256"/>
    </location>
</feature>
<dbReference type="InterPro" id="IPR003439">
    <property type="entry name" value="ABC_transporter-like_ATP-bd"/>
</dbReference>
<evidence type="ECO:0000256" key="1">
    <source>
        <dbReference type="ARBA" id="ARBA00005417"/>
    </source>
</evidence>
<evidence type="ECO:0000313" key="7">
    <source>
        <dbReference type="Proteomes" id="UP000178758"/>
    </source>
</evidence>
<dbReference type="PROSITE" id="PS50893">
    <property type="entry name" value="ABC_TRANSPORTER_2"/>
    <property type="match status" value="1"/>
</dbReference>
<dbReference type="InterPro" id="IPR027417">
    <property type="entry name" value="P-loop_NTPase"/>
</dbReference>
<keyword evidence="2" id="KW-0813">Transport</keyword>
<dbReference type="GO" id="GO:0016887">
    <property type="term" value="F:ATP hydrolysis activity"/>
    <property type="evidence" value="ECO:0007669"/>
    <property type="project" value="InterPro"/>
</dbReference>
<evidence type="ECO:0000256" key="3">
    <source>
        <dbReference type="ARBA" id="ARBA00022741"/>
    </source>
</evidence>
<evidence type="ECO:0000256" key="2">
    <source>
        <dbReference type="ARBA" id="ARBA00022448"/>
    </source>
</evidence>
<dbReference type="SUPFAM" id="SSF52540">
    <property type="entry name" value="P-loop containing nucleoside triphosphate hydrolases"/>
    <property type="match status" value="1"/>
</dbReference>